<reference evidence="2 3" key="1">
    <citation type="submission" date="2016-10" db="EMBL/GenBank/DDBJ databases">
        <authorList>
            <person name="de Groot N.N."/>
        </authorList>
    </citation>
    <scope>NUCLEOTIDE SEQUENCE [LARGE SCALE GENOMIC DNA]</scope>
    <source>
        <strain evidence="2 3">CGMCC 1.11030</strain>
    </source>
</reference>
<name>A0A1I3QRQ2_9RHOB</name>
<feature type="non-terminal residue" evidence="2">
    <location>
        <position position="174"/>
    </location>
</feature>
<accession>A0A1I3QRQ2</accession>
<feature type="transmembrane region" description="Helical" evidence="1">
    <location>
        <begin position="112"/>
        <end position="135"/>
    </location>
</feature>
<proteinExistence type="predicted"/>
<dbReference type="Proteomes" id="UP000199377">
    <property type="component" value="Unassembled WGS sequence"/>
</dbReference>
<keyword evidence="1" id="KW-0812">Transmembrane</keyword>
<protein>
    <recommendedName>
        <fullName evidence="4">Holin of 3TMs, for gene-transfer release</fullName>
    </recommendedName>
</protein>
<evidence type="ECO:0008006" key="4">
    <source>
        <dbReference type="Google" id="ProtNLM"/>
    </source>
</evidence>
<sequence>MLPAIVPLLASVAASVGAPLVERVLAGRIGAGNASLVSGMVKAIAGHAGVAPEELPELHRTDPDRLAVSVTTAEVDAAPELIALYASELESKTTLLLAEMREPRWTWAWRPLGMYGIGALWFWNVIVLHVLNAVFKIALPQMPLGELFNLTALFLGLYMGGHTVKDAVGKVASR</sequence>
<evidence type="ECO:0000313" key="2">
    <source>
        <dbReference type="EMBL" id="SFJ36199.1"/>
    </source>
</evidence>
<feature type="transmembrane region" description="Helical" evidence="1">
    <location>
        <begin position="147"/>
        <end position="164"/>
    </location>
</feature>
<dbReference type="AlphaFoldDB" id="A0A1I3QRQ2"/>
<keyword evidence="1" id="KW-0472">Membrane</keyword>
<dbReference type="RefSeq" id="WP_092866628.1">
    <property type="nucleotide sequence ID" value="NZ_FOQH01000057.1"/>
</dbReference>
<evidence type="ECO:0000256" key="1">
    <source>
        <dbReference type="SAM" id="Phobius"/>
    </source>
</evidence>
<organism evidence="2 3">
    <name type="scientific">Albimonas pacifica</name>
    <dbReference type="NCBI Taxonomy" id="1114924"/>
    <lineage>
        <taxon>Bacteria</taxon>
        <taxon>Pseudomonadati</taxon>
        <taxon>Pseudomonadota</taxon>
        <taxon>Alphaproteobacteria</taxon>
        <taxon>Rhodobacterales</taxon>
        <taxon>Paracoccaceae</taxon>
        <taxon>Albimonas</taxon>
    </lineage>
</organism>
<dbReference type="OrthoDB" id="7840363at2"/>
<keyword evidence="3" id="KW-1185">Reference proteome</keyword>
<gene>
    <name evidence="2" type="ORF">SAMN05216258_1571</name>
</gene>
<evidence type="ECO:0000313" key="3">
    <source>
        <dbReference type="Proteomes" id="UP000199377"/>
    </source>
</evidence>
<keyword evidence="1" id="KW-1133">Transmembrane helix</keyword>
<dbReference type="EMBL" id="FOQH01000057">
    <property type="protein sequence ID" value="SFJ36199.1"/>
    <property type="molecule type" value="Genomic_DNA"/>
</dbReference>